<dbReference type="STRING" id="665912.M2TAV5"/>
<dbReference type="CDD" id="cd05918">
    <property type="entry name" value="A_NRPS_SidN3_like"/>
    <property type="match status" value="1"/>
</dbReference>
<keyword evidence="6" id="KW-1185">Reference proteome</keyword>
<dbReference type="Gene3D" id="3.40.50.12780">
    <property type="entry name" value="N-terminal domain of ligase-like"/>
    <property type="match status" value="1"/>
</dbReference>
<keyword evidence="2" id="KW-0597">Phosphoprotein</keyword>
<dbReference type="PANTHER" id="PTHR45527">
    <property type="entry name" value="NONRIBOSOMAL PEPTIDE SYNTHETASE"/>
    <property type="match status" value="1"/>
</dbReference>
<dbReference type="eggNOG" id="KOG1178">
    <property type="taxonomic scope" value="Eukaryota"/>
</dbReference>
<reference evidence="5 6" key="1">
    <citation type="journal article" date="2012" name="PLoS Pathog.">
        <title>Diverse lifestyles and strategies of plant pathogenesis encoded in the genomes of eighteen Dothideomycetes fungi.</title>
        <authorList>
            <person name="Ohm R.A."/>
            <person name="Feau N."/>
            <person name="Henrissat B."/>
            <person name="Schoch C.L."/>
            <person name="Horwitz B.A."/>
            <person name="Barry K.W."/>
            <person name="Condon B.J."/>
            <person name="Copeland A.C."/>
            <person name="Dhillon B."/>
            <person name="Glaser F."/>
            <person name="Hesse C.N."/>
            <person name="Kosti I."/>
            <person name="LaButti K."/>
            <person name="Lindquist E.A."/>
            <person name="Lucas S."/>
            <person name="Salamov A.A."/>
            <person name="Bradshaw R.E."/>
            <person name="Ciuffetti L."/>
            <person name="Hamelin R.C."/>
            <person name="Kema G.H.J."/>
            <person name="Lawrence C."/>
            <person name="Scott J.A."/>
            <person name="Spatafora J.W."/>
            <person name="Turgeon B.G."/>
            <person name="de Wit P.J.G.M."/>
            <person name="Zhong S."/>
            <person name="Goodwin S.B."/>
            <person name="Grigoriev I.V."/>
        </authorList>
    </citation>
    <scope>NUCLEOTIDE SEQUENCE [LARGE SCALE GENOMIC DNA]</scope>
    <source>
        <strain evidence="6">ND90Pr / ATCC 201652</strain>
    </source>
</reference>
<dbReference type="InterPro" id="IPR036736">
    <property type="entry name" value="ACP-like_sf"/>
</dbReference>
<dbReference type="OMA" id="FMMGTAE"/>
<evidence type="ECO:0000259" key="4">
    <source>
        <dbReference type="PROSITE" id="PS50075"/>
    </source>
</evidence>
<dbReference type="InterPro" id="IPR042099">
    <property type="entry name" value="ANL_N_sf"/>
</dbReference>
<dbReference type="EMBL" id="KB445641">
    <property type="protein sequence ID" value="EMD66017.1"/>
    <property type="molecule type" value="Genomic_DNA"/>
</dbReference>
<dbReference type="Gene3D" id="3.30.300.30">
    <property type="match status" value="1"/>
</dbReference>
<dbReference type="Proteomes" id="UP000016934">
    <property type="component" value="Unassembled WGS sequence"/>
</dbReference>
<dbReference type="GO" id="GO:0044550">
    <property type="term" value="P:secondary metabolite biosynthetic process"/>
    <property type="evidence" value="ECO:0007669"/>
    <property type="project" value="TreeGrafter"/>
</dbReference>
<dbReference type="InterPro" id="IPR009081">
    <property type="entry name" value="PP-bd_ACP"/>
</dbReference>
<evidence type="ECO:0000313" key="5">
    <source>
        <dbReference type="EMBL" id="EMD66017.1"/>
    </source>
</evidence>
<name>M2TAV5_COCSN</name>
<evidence type="ECO:0000256" key="1">
    <source>
        <dbReference type="ARBA" id="ARBA00022450"/>
    </source>
</evidence>
<dbReference type="RefSeq" id="XP_007699013.1">
    <property type="nucleotide sequence ID" value="XM_007700823.1"/>
</dbReference>
<dbReference type="Pfam" id="PF00550">
    <property type="entry name" value="PP-binding"/>
    <property type="match status" value="1"/>
</dbReference>
<feature type="domain" description="Carrier" evidence="4">
    <location>
        <begin position="543"/>
        <end position="619"/>
    </location>
</feature>
<keyword evidence="1" id="KW-0596">Phosphopantetheine</keyword>
<dbReference type="InterPro" id="IPR000873">
    <property type="entry name" value="AMP-dep_synth/lig_dom"/>
</dbReference>
<dbReference type="InterPro" id="IPR045851">
    <property type="entry name" value="AMP-bd_C_sf"/>
</dbReference>
<reference evidence="6" key="2">
    <citation type="journal article" date="2013" name="PLoS Genet.">
        <title>Comparative genome structure, secondary metabolite, and effector coding capacity across Cochliobolus pathogens.</title>
        <authorList>
            <person name="Condon B.J."/>
            <person name="Leng Y."/>
            <person name="Wu D."/>
            <person name="Bushley K.E."/>
            <person name="Ohm R.A."/>
            <person name="Otillar R."/>
            <person name="Martin J."/>
            <person name="Schackwitz W."/>
            <person name="Grimwood J."/>
            <person name="MohdZainudin N."/>
            <person name="Xue C."/>
            <person name="Wang R."/>
            <person name="Manning V.A."/>
            <person name="Dhillon B."/>
            <person name="Tu Z.J."/>
            <person name="Steffenson B.J."/>
            <person name="Salamov A."/>
            <person name="Sun H."/>
            <person name="Lowry S."/>
            <person name="LaButti K."/>
            <person name="Han J."/>
            <person name="Copeland A."/>
            <person name="Lindquist E."/>
            <person name="Barry K."/>
            <person name="Schmutz J."/>
            <person name="Baker S.E."/>
            <person name="Ciuffetti L.M."/>
            <person name="Grigoriev I.V."/>
            <person name="Zhong S."/>
            <person name="Turgeon B.G."/>
        </authorList>
    </citation>
    <scope>NUCLEOTIDE SEQUENCE [LARGE SCALE GENOMIC DNA]</scope>
    <source>
        <strain evidence="6">ND90Pr / ATCC 201652</strain>
    </source>
</reference>
<proteinExistence type="predicted"/>
<evidence type="ECO:0000256" key="3">
    <source>
        <dbReference type="ARBA" id="ARBA00022598"/>
    </source>
</evidence>
<dbReference type="Pfam" id="PF00501">
    <property type="entry name" value="AMP-binding"/>
    <property type="match status" value="1"/>
</dbReference>
<dbReference type="PANTHER" id="PTHR45527:SF16">
    <property type="entry name" value="NONRIBOSOMAL PEPTIDE SYNTHASE ATNA-RELATED"/>
    <property type="match status" value="1"/>
</dbReference>
<evidence type="ECO:0000313" key="6">
    <source>
        <dbReference type="Proteomes" id="UP000016934"/>
    </source>
</evidence>
<dbReference type="GO" id="GO:0016874">
    <property type="term" value="F:ligase activity"/>
    <property type="evidence" value="ECO:0007669"/>
    <property type="project" value="UniProtKB-KW"/>
</dbReference>
<gene>
    <name evidence="5" type="primary">NPS1</name>
    <name evidence="5" type="ORF">COCSADRAFT_115356</name>
</gene>
<dbReference type="Gene3D" id="1.10.1200.10">
    <property type="entry name" value="ACP-like"/>
    <property type="match status" value="1"/>
</dbReference>
<keyword evidence="3" id="KW-0436">Ligase</keyword>
<protein>
    <submittedName>
        <fullName evidence="5">Non-ribosomal peptide synthetase NPS1</fullName>
    </submittedName>
</protein>
<dbReference type="AlphaFoldDB" id="M2TAV5"/>
<dbReference type="KEGG" id="bsc:COCSADRAFT_115356"/>
<dbReference type="GO" id="GO:0005737">
    <property type="term" value="C:cytoplasm"/>
    <property type="evidence" value="ECO:0007669"/>
    <property type="project" value="TreeGrafter"/>
</dbReference>
<dbReference type="GO" id="GO:0043041">
    <property type="term" value="P:amino acid activation for nonribosomal peptide biosynthetic process"/>
    <property type="evidence" value="ECO:0007669"/>
    <property type="project" value="TreeGrafter"/>
</dbReference>
<dbReference type="SUPFAM" id="SSF56801">
    <property type="entry name" value="Acetyl-CoA synthetase-like"/>
    <property type="match status" value="1"/>
</dbReference>
<dbReference type="GO" id="GO:0031177">
    <property type="term" value="F:phosphopantetheine binding"/>
    <property type="evidence" value="ECO:0007669"/>
    <property type="project" value="TreeGrafter"/>
</dbReference>
<accession>M2TAV5</accession>
<dbReference type="GeneID" id="19130279"/>
<dbReference type="HOGENOM" id="CLU_000022_2_12_1"/>
<organism evidence="5 6">
    <name type="scientific">Cochliobolus sativus (strain ND90Pr / ATCC 201652)</name>
    <name type="common">Common root rot and spot blotch fungus</name>
    <name type="synonym">Bipolaris sorokiniana</name>
    <dbReference type="NCBI Taxonomy" id="665912"/>
    <lineage>
        <taxon>Eukaryota</taxon>
        <taxon>Fungi</taxon>
        <taxon>Dikarya</taxon>
        <taxon>Ascomycota</taxon>
        <taxon>Pezizomycotina</taxon>
        <taxon>Dothideomycetes</taxon>
        <taxon>Pleosporomycetidae</taxon>
        <taxon>Pleosporales</taxon>
        <taxon>Pleosporineae</taxon>
        <taxon>Pleosporaceae</taxon>
        <taxon>Bipolaris</taxon>
    </lineage>
</organism>
<dbReference type="PROSITE" id="PS50075">
    <property type="entry name" value="CARRIER"/>
    <property type="match status" value="1"/>
</dbReference>
<sequence length="636" mass="70243">MSLPYRADIPASIDQCVHDLISARADAQPDTPAVCSDDEILTYGQLDTLSSRLATQLVQLGIKSEVIVPICFESSIWAIVAILAVLKAGGAFTPLHPEHSRSYHEGVLKQVRSKVVLVSSQHSTDWQDASQNIIVVDAESLRRLPSGNKTICTPADHKNAAYVLFTVGDSGASDGVVVEHKALSTSCFHYENVFKMTPQARVLHFAPYSTGISIVETFTSLICGACIFLASIDQFDGLIEVIEHFRINWCHLTSTIAQALDPHNVPSLRTLILSQGSMAHQECKKWGNFVELITTYGPVECSSLCYFIAGSENLTSGIIGKPFASVGWVVEQDNPDRLAPQGVVGELLVEGPILARGYLHDPDKTKKAFVNDPLWLVDGFKGHPGRRGRLYRTGDLVRYDSNNNLIYVGRKASQTTFSSQTLELCAIENGLRKHRYIDECVAVSQKHTGGSAGVVCFATILKDFTDVCSKFSRNSDSQEKDIWEEHVEKRLYERLQLQLSSHQMPQSIKILDSIPRKENGKIDRELLEQMTQGSAIKQDSNTSRISEIERVLQRLWAGLFNTSPESISLEDNFFHLGGNLATAMRLVEAAEKEDILLTVDDICQFPKLVSLASLCIANRDCVSKLNGSSRIECLAF</sequence>
<dbReference type="SUPFAM" id="SSF47336">
    <property type="entry name" value="ACP-like"/>
    <property type="match status" value="1"/>
</dbReference>
<evidence type="ECO:0000256" key="2">
    <source>
        <dbReference type="ARBA" id="ARBA00022553"/>
    </source>
</evidence>
<dbReference type="OrthoDB" id="416786at2759"/>